<dbReference type="SUPFAM" id="SSF57701">
    <property type="entry name" value="Zn2/Cys6 DNA-binding domain"/>
    <property type="match status" value="1"/>
</dbReference>
<dbReference type="InterPro" id="IPR001138">
    <property type="entry name" value="Zn2Cys6_DnaBD"/>
</dbReference>
<feature type="domain" description="Zn(2)-C6 fungal-type" evidence="2">
    <location>
        <begin position="14"/>
        <end position="43"/>
    </location>
</feature>
<dbReference type="InParanoid" id="A0A151V4P5"/>
<accession>A0A151V4P5</accession>
<dbReference type="OMA" id="WHPLDSL"/>
<dbReference type="Gene3D" id="4.10.240.10">
    <property type="entry name" value="Zn(2)-C6 fungal-type DNA-binding domain"/>
    <property type="match status" value="1"/>
</dbReference>
<dbReference type="Pfam" id="PF11951">
    <property type="entry name" value="Fungal_trans_2"/>
    <property type="match status" value="1"/>
</dbReference>
<gene>
    <name evidence="3" type="ORF">MGG_10246</name>
</gene>
<dbReference type="GO" id="GO:0008270">
    <property type="term" value="F:zinc ion binding"/>
    <property type="evidence" value="ECO:0007669"/>
    <property type="project" value="InterPro"/>
</dbReference>
<dbReference type="Pfam" id="PF00172">
    <property type="entry name" value="Zn_clus"/>
    <property type="match status" value="1"/>
</dbReference>
<dbReference type="PANTHER" id="PTHR38111">
    <property type="entry name" value="ZN(2)-C6 FUNGAL-TYPE DOMAIN-CONTAINING PROTEIN-RELATED"/>
    <property type="match status" value="1"/>
</dbReference>
<dbReference type="SMR" id="A0A151V4P5"/>
<dbReference type="GeneID" id="2681837"/>
<dbReference type="PANTHER" id="PTHR38111:SF2">
    <property type="entry name" value="FINGER DOMAIN PROTEIN, PUTATIVE (AFU_ORTHOLOGUE AFUA_1G01560)-RELATED"/>
    <property type="match status" value="1"/>
</dbReference>
<dbReference type="VEuPathDB" id="FungiDB:MGG_10246"/>
<dbReference type="GO" id="GO:0000981">
    <property type="term" value="F:DNA-binding transcription factor activity, RNA polymerase II-specific"/>
    <property type="evidence" value="ECO:0007669"/>
    <property type="project" value="InterPro"/>
</dbReference>
<sequence>MFLGPFDRRKRRHRCVACTKSHLKCSGNFPCTACVKRGYPCQYGVVVQERAILVDRGKHSTIGTYRGVGQSLVPDTLVAKPLGADQTTFYLSCFDAFLQKNKFTGLVSPREDIAELVKRGDPESHLRDAVLCLGAMQALTLPAASRSKEIRQFALQSYAKSISRLRDALANTVDDAESRVGILWSTLLLGLFELMNDSTGNGWLQHLIHGTSKALRASGPSACISGPCMRFFTESKIFEVCRAVVFNQPTFLADEKWMALSASLRAYSLCSSQKVLDALLDIVVMCASLRVKAANLIEFFQRSGPVDIIIEQAQAISQRGYELRGQLHAWASSHHTSNVFRCPATSQVSSATWNTEHKHETQLLAETCFSATSIYLSGVFDYEIYYWQSLQLPVATLSEDQIQQHVAFILDSSQRLAGTSISSLLLLFPLRVASARARKTSQKKQIMELLGIVGSTFPVALAFIAEIENLWRYNSARELGSTTGSSESVGIKK</sequence>
<dbReference type="InterPro" id="IPR036864">
    <property type="entry name" value="Zn2-C6_fun-type_DNA-bd_sf"/>
</dbReference>
<dbReference type="RefSeq" id="XP_016846040.1">
    <property type="nucleotide sequence ID" value="XM_016990503.1"/>
</dbReference>
<dbReference type="OrthoDB" id="194358at2759"/>
<name>A0A151V4P5_PYRO7</name>
<dbReference type="KEGG" id="mgr:MGG_10246"/>
<keyword evidence="4" id="KW-1185">Reference proteome</keyword>
<dbReference type="Proteomes" id="UP000009058">
    <property type="component" value="Unassembled WGS sequence"/>
</dbReference>
<dbReference type="AlphaFoldDB" id="A0A151V4P5"/>
<keyword evidence="1" id="KW-0539">Nucleus</keyword>
<proteinExistence type="predicted"/>
<dbReference type="InterPro" id="IPR053178">
    <property type="entry name" value="Osmoadaptation_assoc"/>
</dbReference>
<evidence type="ECO:0000313" key="4">
    <source>
        <dbReference type="Proteomes" id="UP000009058"/>
    </source>
</evidence>
<reference evidence="3 4" key="1">
    <citation type="journal article" date="2005" name="Nature">
        <title>The genome sequence of the rice blast fungus Magnaporthe grisea.</title>
        <authorList>
            <person name="Dean R.A."/>
            <person name="Talbot N.J."/>
            <person name="Ebbole D.J."/>
            <person name="Farman M.L."/>
            <person name="Mitchell T.K."/>
            <person name="Orbach M.J."/>
            <person name="Thon M."/>
            <person name="Kulkarni R."/>
            <person name="Xu J.R."/>
            <person name="Pan H."/>
            <person name="Read N.D."/>
            <person name="Lee Y.H."/>
            <person name="Carbone I."/>
            <person name="Brown D."/>
            <person name="Oh Y.Y."/>
            <person name="Donofrio N."/>
            <person name="Jeong J.S."/>
            <person name="Soanes D.M."/>
            <person name="Djonovic S."/>
            <person name="Kolomiets E."/>
            <person name="Rehmeyer C."/>
            <person name="Li W."/>
            <person name="Harding M."/>
            <person name="Kim S."/>
            <person name="Lebrun M.H."/>
            <person name="Bohnert H."/>
            <person name="Coughlan S."/>
            <person name="Butler J."/>
            <person name="Calvo S."/>
            <person name="Ma L.J."/>
            <person name="Nicol R."/>
            <person name="Purcell S."/>
            <person name="Nusbaum C."/>
            <person name="Galagan J.E."/>
            <person name="Birren B.W."/>
        </authorList>
    </citation>
    <scope>NUCLEOTIDE SEQUENCE [LARGE SCALE GENOMIC DNA]</scope>
    <source>
        <strain evidence="4">70-15 / ATCC MYA-4617 / FGSC 8958</strain>
    </source>
</reference>
<dbReference type="CDD" id="cd00067">
    <property type="entry name" value="GAL4"/>
    <property type="match status" value="1"/>
</dbReference>
<evidence type="ECO:0000256" key="1">
    <source>
        <dbReference type="ARBA" id="ARBA00023242"/>
    </source>
</evidence>
<dbReference type="PROSITE" id="PS50048">
    <property type="entry name" value="ZN2_CY6_FUNGAL_2"/>
    <property type="match status" value="1"/>
</dbReference>
<evidence type="ECO:0000313" key="3">
    <source>
        <dbReference type="EMBL" id="KYQ30536.1"/>
    </source>
</evidence>
<dbReference type="InterPro" id="IPR021858">
    <property type="entry name" value="Fun_TF"/>
</dbReference>
<evidence type="ECO:0000259" key="2">
    <source>
        <dbReference type="PROSITE" id="PS50048"/>
    </source>
</evidence>
<dbReference type="SMART" id="SM00066">
    <property type="entry name" value="GAL4"/>
    <property type="match status" value="1"/>
</dbReference>
<dbReference type="eggNOG" id="ENOG502S0PW">
    <property type="taxonomic scope" value="Eukaryota"/>
</dbReference>
<organism evidence="3 4">
    <name type="scientific">Pyricularia oryzae (strain 70-15 / ATCC MYA-4617 / FGSC 8958)</name>
    <name type="common">Rice blast fungus</name>
    <name type="synonym">Magnaporthe oryzae</name>
    <dbReference type="NCBI Taxonomy" id="242507"/>
    <lineage>
        <taxon>Eukaryota</taxon>
        <taxon>Fungi</taxon>
        <taxon>Dikarya</taxon>
        <taxon>Ascomycota</taxon>
        <taxon>Pezizomycotina</taxon>
        <taxon>Sordariomycetes</taxon>
        <taxon>Sordariomycetidae</taxon>
        <taxon>Magnaporthales</taxon>
        <taxon>Pyriculariaceae</taxon>
        <taxon>Pyricularia</taxon>
    </lineage>
</organism>
<protein>
    <recommendedName>
        <fullName evidence="2">Zn(2)-C6 fungal-type domain-containing protein</fullName>
    </recommendedName>
</protein>
<dbReference type="EMBL" id="JH165178">
    <property type="protein sequence ID" value="KYQ30536.1"/>
    <property type="molecule type" value="Genomic_DNA"/>
</dbReference>